<keyword evidence="1" id="KW-0863">Zinc-finger</keyword>
<accession>A0A9Q3F9R3</accession>
<evidence type="ECO:0000256" key="2">
    <source>
        <dbReference type="SAM" id="MobiDB-lite"/>
    </source>
</evidence>
<dbReference type="InterPro" id="IPR001878">
    <property type="entry name" value="Znf_CCHC"/>
</dbReference>
<gene>
    <name evidence="4" type="ORF">O181_073773</name>
</gene>
<dbReference type="GO" id="GO:0008270">
    <property type="term" value="F:zinc ion binding"/>
    <property type="evidence" value="ECO:0007669"/>
    <property type="project" value="UniProtKB-KW"/>
</dbReference>
<dbReference type="GO" id="GO:0003676">
    <property type="term" value="F:nucleic acid binding"/>
    <property type="evidence" value="ECO:0007669"/>
    <property type="project" value="InterPro"/>
</dbReference>
<dbReference type="PROSITE" id="PS50158">
    <property type="entry name" value="ZF_CCHC"/>
    <property type="match status" value="1"/>
</dbReference>
<feature type="domain" description="CCHC-type" evidence="3">
    <location>
        <begin position="5"/>
        <end position="20"/>
    </location>
</feature>
<evidence type="ECO:0000256" key="1">
    <source>
        <dbReference type="PROSITE-ProRule" id="PRU00047"/>
    </source>
</evidence>
<evidence type="ECO:0000313" key="4">
    <source>
        <dbReference type="EMBL" id="MBW0534058.1"/>
    </source>
</evidence>
<reference evidence="4" key="1">
    <citation type="submission" date="2021-03" db="EMBL/GenBank/DDBJ databases">
        <title>Draft genome sequence of rust myrtle Austropuccinia psidii MF-1, a brazilian biotype.</title>
        <authorList>
            <person name="Quecine M.C."/>
            <person name="Pachon D.M.R."/>
            <person name="Bonatelli M.L."/>
            <person name="Correr F.H."/>
            <person name="Franceschini L.M."/>
            <person name="Leite T.F."/>
            <person name="Margarido G.R.A."/>
            <person name="Almeida C.A."/>
            <person name="Ferrarezi J.A."/>
            <person name="Labate C.A."/>
        </authorList>
    </citation>
    <scope>NUCLEOTIDE SEQUENCE</scope>
    <source>
        <strain evidence="4">MF-1</strain>
    </source>
</reference>
<feature type="compositionally biased region" description="Basic and acidic residues" evidence="2">
    <location>
        <begin position="20"/>
        <end position="35"/>
    </location>
</feature>
<sequence>MKNTCHSCGSTDHYPNNCPKENRKIYTIEKLPEQEKQEEDYESDSMGDSIREISDDDQEPMEDFLVEYQEETQPEIQDIQWEAGLPQDTANKNLCIHKKNVQTFLVTATKEMEYTHGAATKMTVCVNNSKNTLMIDSGAHFSIVAREYLDKHLPNWEKNSCQPRPRALKVHHGR</sequence>
<feature type="compositionally biased region" description="Acidic residues" evidence="2">
    <location>
        <begin position="36"/>
        <end position="45"/>
    </location>
</feature>
<dbReference type="Proteomes" id="UP000765509">
    <property type="component" value="Unassembled WGS sequence"/>
</dbReference>
<proteinExistence type="predicted"/>
<evidence type="ECO:0000259" key="3">
    <source>
        <dbReference type="PROSITE" id="PS50158"/>
    </source>
</evidence>
<keyword evidence="1" id="KW-0862">Zinc</keyword>
<comment type="caution">
    <text evidence="4">The sequence shown here is derived from an EMBL/GenBank/DDBJ whole genome shotgun (WGS) entry which is preliminary data.</text>
</comment>
<dbReference type="EMBL" id="AVOT02039073">
    <property type="protein sequence ID" value="MBW0534058.1"/>
    <property type="molecule type" value="Genomic_DNA"/>
</dbReference>
<feature type="region of interest" description="Disordered" evidence="2">
    <location>
        <begin position="1"/>
        <end position="55"/>
    </location>
</feature>
<keyword evidence="1" id="KW-0479">Metal-binding</keyword>
<dbReference type="AlphaFoldDB" id="A0A9Q3F9R3"/>
<evidence type="ECO:0000313" key="5">
    <source>
        <dbReference type="Proteomes" id="UP000765509"/>
    </source>
</evidence>
<feature type="compositionally biased region" description="Polar residues" evidence="2">
    <location>
        <begin position="1"/>
        <end position="14"/>
    </location>
</feature>
<protein>
    <recommendedName>
        <fullName evidence="3">CCHC-type domain-containing protein</fullName>
    </recommendedName>
</protein>
<keyword evidence="5" id="KW-1185">Reference proteome</keyword>
<name>A0A9Q3F9R3_9BASI</name>
<organism evidence="4 5">
    <name type="scientific">Austropuccinia psidii MF-1</name>
    <dbReference type="NCBI Taxonomy" id="1389203"/>
    <lineage>
        <taxon>Eukaryota</taxon>
        <taxon>Fungi</taxon>
        <taxon>Dikarya</taxon>
        <taxon>Basidiomycota</taxon>
        <taxon>Pucciniomycotina</taxon>
        <taxon>Pucciniomycetes</taxon>
        <taxon>Pucciniales</taxon>
        <taxon>Sphaerophragmiaceae</taxon>
        <taxon>Austropuccinia</taxon>
    </lineage>
</organism>